<evidence type="ECO:0000256" key="6">
    <source>
        <dbReference type="ARBA" id="ARBA00022824"/>
    </source>
</evidence>
<accession>A0A9W8A1D8</accession>
<feature type="transmembrane region" description="Helical" evidence="12">
    <location>
        <begin position="115"/>
        <end position="134"/>
    </location>
</feature>
<keyword evidence="5 12" id="KW-0812">Transmembrane</keyword>
<proteinExistence type="inferred from homology"/>
<dbReference type="PANTHER" id="PTHR12443">
    <property type="entry name" value="TRANSLOCATION PROTEIN SEC62"/>
    <property type="match status" value="1"/>
</dbReference>
<feature type="transmembrane region" description="Helical" evidence="12">
    <location>
        <begin position="146"/>
        <end position="169"/>
    </location>
</feature>
<dbReference type="GO" id="GO:0005789">
    <property type="term" value="C:endoplasmic reticulum membrane"/>
    <property type="evidence" value="ECO:0007669"/>
    <property type="project" value="UniProtKB-SubCell"/>
</dbReference>
<dbReference type="GO" id="GO:0031204">
    <property type="term" value="P:post-translational protein targeting to membrane, translocation"/>
    <property type="evidence" value="ECO:0007669"/>
    <property type="project" value="TreeGrafter"/>
</dbReference>
<keyword evidence="8 12" id="KW-1133">Transmembrane helix</keyword>
<dbReference type="EMBL" id="JANBPU010000037">
    <property type="protein sequence ID" value="KAJ1918839.1"/>
    <property type="molecule type" value="Genomic_DNA"/>
</dbReference>
<gene>
    <name evidence="13" type="primary">SEC62</name>
    <name evidence="13" type="ORF">H4219_002378</name>
</gene>
<dbReference type="OrthoDB" id="200187at2759"/>
<dbReference type="Proteomes" id="UP001150538">
    <property type="component" value="Unassembled WGS sequence"/>
</dbReference>
<feature type="compositionally biased region" description="Low complexity" evidence="11">
    <location>
        <begin position="215"/>
        <end position="232"/>
    </location>
</feature>
<evidence type="ECO:0000313" key="13">
    <source>
        <dbReference type="EMBL" id="KAJ1918839.1"/>
    </source>
</evidence>
<dbReference type="InterPro" id="IPR011553">
    <property type="entry name" value="Sec62_asco"/>
</dbReference>
<evidence type="ECO:0000256" key="7">
    <source>
        <dbReference type="ARBA" id="ARBA00022927"/>
    </source>
</evidence>
<dbReference type="AlphaFoldDB" id="A0A9W8A1D8"/>
<protein>
    <recommendedName>
        <fullName evidence="3">Translocation protein SEC62</fullName>
    </recommendedName>
</protein>
<sequence length="240" mass="26408">MSDFEVPKEVMNIAKFLRNSSKSGLHLRDGVLNGRRVEYFKGKSAINALLKEQGGQKPKASSEEEANDYLLQMVQAGLIVRCDRGKENVHMLHLSPLQEFKRDHYYAWVYEGSQILVILGGIGLVGIVLAGVMFPLWPASLRNGTWYLSIAALGLLGLLFVIAIIRLILYVISLVALPRGFWLFPNLFEDVGFIESFIPLYGWEEPKEPSNSGKAPAAGSADTAATSAAEAAPIEDKKTN</sequence>
<keyword evidence="4" id="KW-0813">Transport</keyword>
<evidence type="ECO:0000256" key="3">
    <source>
        <dbReference type="ARBA" id="ARBA00021257"/>
    </source>
</evidence>
<keyword evidence="14" id="KW-1185">Reference proteome</keyword>
<comment type="caution">
    <text evidence="13">The sequence shown here is derived from an EMBL/GenBank/DDBJ whole genome shotgun (WGS) entry which is preliminary data.</text>
</comment>
<evidence type="ECO:0000256" key="8">
    <source>
        <dbReference type="ARBA" id="ARBA00022989"/>
    </source>
</evidence>
<keyword evidence="9" id="KW-0811">Translocation</keyword>
<dbReference type="InterPro" id="IPR004728">
    <property type="entry name" value="Sec62"/>
</dbReference>
<evidence type="ECO:0000256" key="11">
    <source>
        <dbReference type="SAM" id="MobiDB-lite"/>
    </source>
</evidence>
<evidence type="ECO:0000256" key="1">
    <source>
        <dbReference type="ARBA" id="ARBA00004477"/>
    </source>
</evidence>
<comment type="subcellular location">
    <subcellularLocation>
        <location evidence="1">Endoplasmic reticulum membrane</location>
        <topology evidence="1">Multi-pass membrane protein</topology>
    </subcellularLocation>
</comment>
<name>A0A9W8A1D8_9FUNG</name>
<reference evidence="13" key="1">
    <citation type="submission" date="2022-07" db="EMBL/GenBank/DDBJ databases">
        <title>Phylogenomic reconstructions and comparative analyses of Kickxellomycotina fungi.</title>
        <authorList>
            <person name="Reynolds N.K."/>
            <person name="Stajich J.E."/>
            <person name="Barry K."/>
            <person name="Grigoriev I.V."/>
            <person name="Crous P."/>
            <person name="Smith M.E."/>
        </authorList>
    </citation>
    <scope>NUCLEOTIDE SEQUENCE</scope>
    <source>
        <strain evidence="13">NBRC 100468</strain>
    </source>
</reference>
<keyword evidence="7" id="KW-0653">Protein transport</keyword>
<evidence type="ECO:0000256" key="9">
    <source>
        <dbReference type="ARBA" id="ARBA00023010"/>
    </source>
</evidence>
<organism evidence="13 14">
    <name type="scientific">Mycoemilia scoparia</name>
    <dbReference type="NCBI Taxonomy" id="417184"/>
    <lineage>
        <taxon>Eukaryota</taxon>
        <taxon>Fungi</taxon>
        <taxon>Fungi incertae sedis</taxon>
        <taxon>Zoopagomycota</taxon>
        <taxon>Kickxellomycotina</taxon>
        <taxon>Kickxellomycetes</taxon>
        <taxon>Kickxellales</taxon>
        <taxon>Kickxellaceae</taxon>
        <taxon>Mycoemilia</taxon>
    </lineage>
</organism>
<evidence type="ECO:0000256" key="2">
    <source>
        <dbReference type="ARBA" id="ARBA00010604"/>
    </source>
</evidence>
<comment type="similarity">
    <text evidence="2">Belongs to the SEC62 family.</text>
</comment>
<evidence type="ECO:0000256" key="10">
    <source>
        <dbReference type="ARBA" id="ARBA00023136"/>
    </source>
</evidence>
<dbReference type="PANTHER" id="PTHR12443:SF9">
    <property type="entry name" value="TRANSLOCATION PROTEIN SEC62"/>
    <property type="match status" value="1"/>
</dbReference>
<keyword evidence="10 12" id="KW-0472">Membrane</keyword>
<feature type="region of interest" description="Disordered" evidence="11">
    <location>
        <begin position="206"/>
        <end position="240"/>
    </location>
</feature>
<evidence type="ECO:0000256" key="12">
    <source>
        <dbReference type="SAM" id="Phobius"/>
    </source>
</evidence>
<evidence type="ECO:0000256" key="4">
    <source>
        <dbReference type="ARBA" id="ARBA00022448"/>
    </source>
</evidence>
<dbReference type="Pfam" id="PF03839">
    <property type="entry name" value="Sec62"/>
    <property type="match status" value="1"/>
</dbReference>
<evidence type="ECO:0000256" key="5">
    <source>
        <dbReference type="ARBA" id="ARBA00022692"/>
    </source>
</evidence>
<keyword evidence="6" id="KW-0256">Endoplasmic reticulum</keyword>
<dbReference type="NCBIfam" id="TIGR00869">
    <property type="entry name" value="sec62"/>
    <property type="match status" value="1"/>
</dbReference>
<evidence type="ECO:0000313" key="14">
    <source>
        <dbReference type="Proteomes" id="UP001150538"/>
    </source>
</evidence>